<keyword evidence="1" id="KW-0805">Transcription regulation</keyword>
<dbReference type="InterPro" id="IPR010982">
    <property type="entry name" value="Lambda_DNA-bd_dom_sf"/>
</dbReference>
<organism evidence="5 6">
    <name type="scientific">Ruegeria meonggei</name>
    <dbReference type="NCBI Taxonomy" id="1446476"/>
    <lineage>
        <taxon>Bacteria</taxon>
        <taxon>Pseudomonadati</taxon>
        <taxon>Pseudomonadota</taxon>
        <taxon>Alphaproteobacteria</taxon>
        <taxon>Rhodobacterales</taxon>
        <taxon>Roseobacteraceae</taxon>
        <taxon>Ruegeria</taxon>
    </lineage>
</organism>
<evidence type="ECO:0000256" key="1">
    <source>
        <dbReference type="ARBA" id="ARBA00023015"/>
    </source>
</evidence>
<dbReference type="EMBL" id="FWFP01000002">
    <property type="protein sequence ID" value="SLN24901.1"/>
    <property type="molecule type" value="Genomic_DNA"/>
</dbReference>
<dbReference type="Pfam" id="PF13377">
    <property type="entry name" value="Peripla_BP_3"/>
    <property type="match status" value="1"/>
</dbReference>
<protein>
    <submittedName>
        <fullName evidence="5">Catabolite control protein A</fullName>
    </submittedName>
</protein>
<sequence length="341" mass="37097">MSKLRSAPTLEDVARMAGVSTATVSRCLNSPDRVVKATRQRVLSAVDTLGYTPNFAAQVMAAKRTFTIGAIIPTMENAIFARGLQAFQEELHQRGYTLLVSSSAYKPDLEEEQIRTLVARGADGLLLIGHDRDPKIYEYLDRRKIPVLVAWSYLPDAQVPSIGFDNRAAMFELTNRVIGLGHKRIGMISGISAGNDRARLRVEGVRDAVAQNELAVSDLRIIETPYEIENGAAAFSNLMSKGTRPTAVLCGNDVLAVGAIRRAQEMGLRVPQDVSITGFDDIELARIATPALTTVHVPHRDMGRKAALELVGMVEKTADGTALRLPTTIVERQSLGRPAKP</sequence>
<dbReference type="RefSeq" id="WP_085821500.1">
    <property type="nucleotide sequence ID" value="NZ_FWFP01000002.1"/>
</dbReference>
<dbReference type="PROSITE" id="PS50932">
    <property type="entry name" value="HTH_LACI_2"/>
    <property type="match status" value="1"/>
</dbReference>
<dbReference type="Gene3D" id="1.10.260.40">
    <property type="entry name" value="lambda repressor-like DNA-binding domains"/>
    <property type="match status" value="1"/>
</dbReference>
<evidence type="ECO:0000259" key="4">
    <source>
        <dbReference type="PROSITE" id="PS50932"/>
    </source>
</evidence>
<gene>
    <name evidence="5" type="primary">ccpA_1</name>
    <name evidence="5" type="ORF">RUM8411_00983</name>
</gene>
<feature type="domain" description="HTH lacI-type" evidence="4">
    <location>
        <begin position="8"/>
        <end position="62"/>
    </location>
</feature>
<keyword evidence="3" id="KW-0804">Transcription</keyword>
<dbReference type="Pfam" id="PF00356">
    <property type="entry name" value="LacI"/>
    <property type="match status" value="1"/>
</dbReference>
<dbReference type="SUPFAM" id="SSF47413">
    <property type="entry name" value="lambda repressor-like DNA-binding domains"/>
    <property type="match status" value="1"/>
</dbReference>
<keyword evidence="2" id="KW-0238">DNA-binding</keyword>
<dbReference type="PANTHER" id="PTHR30146">
    <property type="entry name" value="LACI-RELATED TRANSCRIPTIONAL REPRESSOR"/>
    <property type="match status" value="1"/>
</dbReference>
<dbReference type="PANTHER" id="PTHR30146:SF138">
    <property type="entry name" value="TRANSCRIPTIONAL REGULATORY PROTEIN"/>
    <property type="match status" value="1"/>
</dbReference>
<dbReference type="PRINTS" id="PR00036">
    <property type="entry name" value="HTHLACI"/>
</dbReference>
<dbReference type="SMART" id="SM00354">
    <property type="entry name" value="HTH_LACI"/>
    <property type="match status" value="1"/>
</dbReference>
<proteinExistence type="predicted"/>
<dbReference type="GO" id="GO:0000976">
    <property type="term" value="F:transcription cis-regulatory region binding"/>
    <property type="evidence" value="ECO:0007669"/>
    <property type="project" value="TreeGrafter"/>
</dbReference>
<name>A0A1X6YM95_9RHOB</name>
<evidence type="ECO:0000256" key="2">
    <source>
        <dbReference type="ARBA" id="ARBA00023125"/>
    </source>
</evidence>
<dbReference type="SUPFAM" id="SSF53822">
    <property type="entry name" value="Periplasmic binding protein-like I"/>
    <property type="match status" value="1"/>
</dbReference>
<reference evidence="6" key="1">
    <citation type="submission" date="2017-03" db="EMBL/GenBank/DDBJ databases">
        <authorList>
            <person name="Rodrigo-Torres L."/>
            <person name="Arahal R.D."/>
            <person name="Lucena T."/>
        </authorList>
    </citation>
    <scope>NUCLEOTIDE SEQUENCE [LARGE SCALE GENOMIC DNA]</scope>
    <source>
        <strain evidence="6">CECT 8411</strain>
    </source>
</reference>
<dbReference type="Proteomes" id="UP000193778">
    <property type="component" value="Unassembled WGS sequence"/>
</dbReference>
<evidence type="ECO:0000313" key="6">
    <source>
        <dbReference type="Proteomes" id="UP000193778"/>
    </source>
</evidence>
<dbReference type="InterPro" id="IPR046335">
    <property type="entry name" value="LacI/GalR-like_sensor"/>
</dbReference>
<evidence type="ECO:0000256" key="3">
    <source>
        <dbReference type="ARBA" id="ARBA00023163"/>
    </source>
</evidence>
<keyword evidence="6" id="KW-1185">Reference proteome</keyword>
<dbReference type="InterPro" id="IPR028082">
    <property type="entry name" value="Peripla_BP_I"/>
</dbReference>
<dbReference type="InterPro" id="IPR000843">
    <property type="entry name" value="HTH_LacI"/>
</dbReference>
<dbReference type="AlphaFoldDB" id="A0A1X6YM95"/>
<dbReference type="CDD" id="cd06273">
    <property type="entry name" value="PBP1_LacI-like"/>
    <property type="match status" value="1"/>
</dbReference>
<dbReference type="OrthoDB" id="60111at2"/>
<evidence type="ECO:0000313" key="5">
    <source>
        <dbReference type="EMBL" id="SLN24901.1"/>
    </source>
</evidence>
<dbReference type="Gene3D" id="3.40.50.2300">
    <property type="match status" value="2"/>
</dbReference>
<accession>A0A1X6YM95</accession>
<dbReference type="GO" id="GO:0003700">
    <property type="term" value="F:DNA-binding transcription factor activity"/>
    <property type="evidence" value="ECO:0007669"/>
    <property type="project" value="TreeGrafter"/>
</dbReference>
<dbReference type="CDD" id="cd01392">
    <property type="entry name" value="HTH_LacI"/>
    <property type="match status" value="1"/>
</dbReference>